<dbReference type="EMBL" id="UPXX01000003">
    <property type="protein sequence ID" value="VBB41441.1"/>
    <property type="molecule type" value="Genomic_DNA"/>
</dbReference>
<protein>
    <submittedName>
        <fullName evidence="1">Uncharacterized protein</fullName>
    </submittedName>
</protein>
<name>A0A653A079_UNCDX</name>
<gene>
    <name evidence="1" type="ORF">TRIP_B110006</name>
</gene>
<proteinExistence type="predicted"/>
<reference evidence="1" key="1">
    <citation type="submission" date="2018-07" db="EMBL/GenBank/DDBJ databases">
        <authorList>
            <consortium name="Genoscope - CEA"/>
            <person name="William W."/>
        </authorList>
    </citation>
    <scope>NUCLEOTIDE SEQUENCE</scope>
    <source>
        <strain evidence="1">IK1</strain>
    </source>
</reference>
<accession>A0A653A079</accession>
<evidence type="ECO:0000313" key="1">
    <source>
        <dbReference type="EMBL" id="VBB41441.1"/>
    </source>
</evidence>
<sequence length="123" mass="13494">MGCRLVFQRFQVGVPFYGQKISLLVVAVFTGGDDVALAALATAAQRDDMIHREGLSPYLPMTVMAHALLDPILPPLGLPQASCLLFFPPDVFRGDGFIKSLDNSSLHRYSAGKAYFCDERGRF</sequence>
<dbReference type="AlphaFoldDB" id="A0A653A079"/>
<organism evidence="1">
    <name type="scientific">Uncultured Desulfatiglans sp</name>
    <dbReference type="NCBI Taxonomy" id="1748965"/>
    <lineage>
        <taxon>Bacteria</taxon>
        <taxon>Pseudomonadati</taxon>
        <taxon>Thermodesulfobacteriota</taxon>
        <taxon>Desulfobacteria</taxon>
        <taxon>Desulfatiglandales</taxon>
        <taxon>Desulfatiglandaceae</taxon>
        <taxon>Desulfatiglans</taxon>
        <taxon>environmental samples</taxon>
    </lineage>
</organism>